<dbReference type="Pfam" id="PF01048">
    <property type="entry name" value="PNP_UDP_1"/>
    <property type="match status" value="1"/>
</dbReference>
<dbReference type="PANTHER" id="PTHR46832:SF1">
    <property type="entry name" value="5'-METHYLTHIOADENOSINE_S-ADENOSYLHOMOCYSTEINE NUCLEOSIDASE"/>
    <property type="match status" value="1"/>
</dbReference>
<dbReference type="InterPro" id="IPR000845">
    <property type="entry name" value="Nucleoside_phosphorylase_d"/>
</dbReference>
<dbReference type="Proteomes" id="UP000322530">
    <property type="component" value="Unassembled WGS sequence"/>
</dbReference>
<feature type="domain" description="Nucleoside phosphorylase" evidence="1">
    <location>
        <begin position="30"/>
        <end position="219"/>
    </location>
</feature>
<evidence type="ECO:0000259" key="1">
    <source>
        <dbReference type="Pfam" id="PF01048"/>
    </source>
</evidence>
<dbReference type="PANTHER" id="PTHR46832">
    <property type="entry name" value="5'-METHYLTHIOADENOSINE/S-ADENOSYLHOMOCYSTEINE NUCLEOSIDASE"/>
    <property type="match status" value="1"/>
</dbReference>
<dbReference type="SUPFAM" id="SSF53167">
    <property type="entry name" value="Purine and uridine phosphorylases"/>
    <property type="match status" value="1"/>
</dbReference>
<dbReference type="RefSeq" id="WP_149400583.1">
    <property type="nucleotide sequence ID" value="NZ_BIXY01000011.1"/>
</dbReference>
<dbReference type="GO" id="GO:0009116">
    <property type="term" value="P:nucleoside metabolic process"/>
    <property type="evidence" value="ECO:0007669"/>
    <property type="project" value="InterPro"/>
</dbReference>
<name>A0A5A5T9I4_9CHLR</name>
<accession>A0A5A5T9I4</accession>
<dbReference type="InterPro" id="IPR035994">
    <property type="entry name" value="Nucleoside_phosphorylase_sf"/>
</dbReference>
<dbReference type="Gene3D" id="3.40.50.1580">
    <property type="entry name" value="Nucleoside phosphorylase domain"/>
    <property type="match status" value="1"/>
</dbReference>
<sequence>MTLFVVTPLLVELDALTEGLVRRGFEKQDIQVGKLPVRFFAELNLALAVGGLGKSQCAVQTQHLIDNYKHVDGVICAGAAGALAQEIAVGDLVVARETVEHDFKHKFIKSPLPRFTASPDILAQLEQKAFSTTNFTVHYGNMASGDEDIIETERAQEIRALTDAIGVAWEGAGVARACLFSQIPFLEIRGISDTANHDAPADFLSNVGLAMDNLAALLVNLRS</sequence>
<reference evidence="2 3" key="1">
    <citation type="submission" date="2019-01" db="EMBL/GenBank/DDBJ databases">
        <title>Draft genome sequence of Dictyobacter sp. Uno17.</title>
        <authorList>
            <person name="Wang C.M."/>
            <person name="Zheng Y."/>
            <person name="Sakai Y."/>
            <person name="Abe K."/>
            <person name="Yokota A."/>
            <person name="Yabe S."/>
        </authorList>
    </citation>
    <scope>NUCLEOTIDE SEQUENCE [LARGE SCALE GENOMIC DNA]</scope>
    <source>
        <strain evidence="2 3">Uno17</strain>
    </source>
</reference>
<gene>
    <name evidence="2" type="ORF">KDI_11380</name>
</gene>
<dbReference type="OrthoDB" id="9792278at2"/>
<dbReference type="AlphaFoldDB" id="A0A5A5T9I4"/>
<dbReference type="CDD" id="cd09008">
    <property type="entry name" value="MTAN"/>
    <property type="match status" value="1"/>
</dbReference>
<dbReference type="EMBL" id="BIXY01000011">
    <property type="protein sequence ID" value="GCF07574.1"/>
    <property type="molecule type" value="Genomic_DNA"/>
</dbReference>
<evidence type="ECO:0000313" key="2">
    <source>
        <dbReference type="EMBL" id="GCF07574.1"/>
    </source>
</evidence>
<dbReference type="GO" id="GO:0008782">
    <property type="term" value="F:adenosylhomocysteine nucleosidase activity"/>
    <property type="evidence" value="ECO:0007669"/>
    <property type="project" value="TreeGrafter"/>
</dbReference>
<evidence type="ECO:0000313" key="3">
    <source>
        <dbReference type="Proteomes" id="UP000322530"/>
    </source>
</evidence>
<proteinExistence type="predicted"/>
<dbReference type="GO" id="GO:0019284">
    <property type="term" value="P:L-methionine salvage from S-adenosylmethionine"/>
    <property type="evidence" value="ECO:0007669"/>
    <property type="project" value="TreeGrafter"/>
</dbReference>
<dbReference type="GO" id="GO:0008930">
    <property type="term" value="F:methylthioadenosine nucleosidase activity"/>
    <property type="evidence" value="ECO:0007669"/>
    <property type="project" value="TreeGrafter"/>
</dbReference>
<dbReference type="GO" id="GO:0005829">
    <property type="term" value="C:cytosol"/>
    <property type="evidence" value="ECO:0007669"/>
    <property type="project" value="TreeGrafter"/>
</dbReference>
<keyword evidence="3" id="KW-1185">Reference proteome</keyword>
<comment type="caution">
    <text evidence="2">The sequence shown here is derived from an EMBL/GenBank/DDBJ whole genome shotgun (WGS) entry which is preliminary data.</text>
</comment>
<protein>
    <recommendedName>
        <fullName evidence="1">Nucleoside phosphorylase domain-containing protein</fullName>
    </recommendedName>
</protein>
<organism evidence="2 3">
    <name type="scientific">Dictyobacter arantiisoli</name>
    <dbReference type="NCBI Taxonomy" id="2014874"/>
    <lineage>
        <taxon>Bacteria</taxon>
        <taxon>Bacillati</taxon>
        <taxon>Chloroflexota</taxon>
        <taxon>Ktedonobacteria</taxon>
        <taxon>Ktedonobacterales</taxon>
        <taxon>Dictyobacteraceae</taxon>
        <taxon>Dictyobacter</taxon>
    </lineage>
</organism>